<gene>
    <name evidence="1" type="ORF">BD94_2082</name>
</gene>
<dbReference type="AlphaFoldDB" id="A0A077EEB2"/>
<evidence type="ECO:0000313" key="2">
    <source>
        <dbReference type="Proteomes" id="UP000028933"/>
    </source>
</evidence>
<dbReference type="KEGG" id="eao:BD94_2082"/>
<reference evidence="1" key="1">
    <citation type="journal article" date="2013" name="Lancet">
        <title>First case of E anophelis outbreak in an intensive-care unit.</title>
        <authorList>
            <person name="Teo J."/>
            <person name="Tan S.Y."/>
            <person name="Tay M."/>
            <person name="Ding Y."/>
            <person name="Kjelleberg S."/>
            <person name="Givskov M."/>
            <person name="Lin R.T."/>
            <person name="Yang L."/>
        </authorList>
    </citation>
    <scope>NUCLEOTIDE SEQUENCE [LARGE SCALE GENOMIC DNA]</scope>
    <source>
        <strain evidence="1">NUHP1</strain>
    </source>
</reference>
<reference evidence="1" key="2">
    <citation type="journal article" date="2015" name="Genome Biol. Evol.">
        <title>Complete Genome Sequence and Transcriptomic Analysis of the Novel Pathogen Elizabethkingia anophelis in Response to Oxidative Stress.</title>
        <authorList>
            <person name="Li Y."/>
            <person name="Liu Y."/>
            <person name="Chew S.C."/>
            <person name="Tay M."/>
            <person name="Salido M.M."/>
            <person name="Teo J."/>
            <person name="Lauro F.M."/>
            <person name="Givskov M."/>
            <person name="Yang L."/>
        </authorList>
    </citation>
    <scope>NUCLEOTIDE SEQUENCE</scope>
    <source>
        <strain evidence="1">NUHP1</strain>
    </source>
</reference>
<dbReference type="Proteomes" id="UP000028933">
    <property type="component" value="Chromosome"/>
</dbReference>
<sequence>MLIIKATTGNSFLKIIVYNVLFNSVYILILKQFYIFWFISLLVTASGFRMFN</sequence>
<dbReference type="HOGENOM" id="CLU_3079397_0_0_10"/>
<accession>A0A077EEB2</accession>
<organism evidence="1 2">
    <name type="scientific">Elizabethkingia anophelis NUHP1</name>
    <dbReference type="NCBI Taxonomy" id="1338011"/>
    <lineage>
        <taxon>Bacteria</taxon>
        <taxon>Pseudomonadati</taxon>
        <taxon>Bacteroidota</taxon>
        <taxon>Flavobacteriia</taxon>
        <taxon>Flavobacteriales</taxon>
        <taxon>Weeksellaceae</taxon>
        <taxon>Elizabethkingia</taxon>
    </lineage>
</organism>
<proteinExistence type="predicted"/>
<dbReference type="STRING" id="1338011.BD94_2082"/>
<dbReference type="EMBL" id="CP007547">
    <property type="protein sequence ID" value="AIL45857.1"/>
    <property type="molecule type" value="Genomic_DNA"/>
</dbReference>
<evidence type="ECO:0000313" key="1">
    <source>
        <dbReference type="EMBL" id="AIL45857.1"/>
    </source>
</evidence>
<name>A0A077EEB2_9FLAO</name>
<protein>
    <submittedName>
        <fullName evidence="1">Uncharacterized protein</fullName>
    </submittedName>
</protein>